<evidence type="ECO:0000313" key="1">
    <source>
        <dbReference type="EMBL" id="CAG8481098.1"/>
    </source>
</evidence>
<name>A0A9N8W8K1_9GLOM</name>
<sequence length="184" mass="21694">MLEFINFYVTYKTTDALNIGKLLRDRYLGWKIYQKNVYNAIHYAKKKLSYGNELDTSNLLLYLYNLKTNDPRWFIEARFDAGANSTQHVEGFNKKIHNGTKANSSLITFVKEIQDILDKEAEFARVKEYKHQIPTVGLATIPKTFFKSLYNIVEEYLTDSMSVYICKQMQNCFFYDAYKLDHKD</sequence>
<accession>A0A9N8W8K1</accession>
<comment type="caution">
    <text evidence="1">The sequence shown here is derived from an EMBL/GenBank/DDBJ whole genome shotgun (WGS) entry which is preliminary data.</text>
</comment>
<protein>
    <submittedName>
        <fullName evidence="1">16999_t:CDS:1</fullName>
    </submittedName>
</protein>
<reference evidence="1" key="1">
    <citation type="submission" date="2021-06" db="EMBL/GenBank/DDBJ databases">
        <authorList>
            <person name="Kallberg Y."/>
            <person name="Tangrot J."/>
            <person name="Rosling A."/>
        </authorList>
    </citation>
    <scope>NUCLEOTIDE SEQUENCE</scope>
    <source>
        <strain evidence="1">IN212</strain>
    </source>
</reference>
<proteinExistence type="predicted"/>
<organism evidence="1 2">
    <name type="scientific">Racocetra fulgida</name>
    <dbReference type="NCBI Taxonomy" id="60492"/>
    <lineage>
        <taxon>Eukaryota</taxon>
        <taxon>Fungi</taxon>
        <taxon>Fungi incertae sedis</taxon>
        <taxon>Mucoromycota</taxon>
        <taxon>Glomeromycotina</taxon>
        <taxon>Glomeromycetes</taxon>
        <taxon>Diversisporales</taxon>
        <taxon>Gigasporaceae</taxon>
        <taxon>Racocetra</taxon>
    </lineage>
</organism>
<gene>
    <name evidence="1" type="ORF">RFULGI_LOCUS1545</name>
</gene>
<dbReference type="Proteomes" id="UP000789396">
    <property type="component" value="Unassembled WGS sequence"/>
</dbReference>
<keyword evidence="2" id="KW-1185">Reference proteome</keyword>
<evidence type="ECO:0000313" key="2">
    <source>
        <dbReference type="Proteomes" id="UP000789396"/>
    </source>
</evidence>
<dbReference type="EMBL" id="CAJVPZ010000970">
    <property type="protein sequence ID" value="CAG8481098.1"/>
    <property type="molecule type" value="Genomic_DNA"/>
</dbReference>
<dbReference type="AlphaFoldDB" id="A0A9N8W8K1"/>